<evidence type="ECO:0000313" key="4">
    <source>
        <dbReference type="EMBL" id="CAB4174247.1"/>
    </source>
</evidence>
<dbReference type="Gene3D" id="3.40.50.300">
    <property type="entry name" value="P-loop containing nucleotide triphosphate hydrolases"/>
    <property type="match status" value="1"/>
</dbReference>
<name>A0A6J5R5X8_9CAUD</name>
<dbReference type="InterPro" id="IPR027417">
    <property type="entry name" value="P-loop_NTPase"/>
</dbReference>
<feature type="domain" description="Terminase large subunit GpA endonuclease" evidence="2">
    <location>
        <begin position="296"/>
        <end position="579"/>
    </location>
</feature>
<sequence length="597" mass="66905">MKTEELLAIGRKALAPPDNADPVTWLARNVTNIPDSPFKGGYRPERWPWIAHAIRIFAEPSTRVLAMPWAIQCGKTLTMRLLATHLMANDRGNLVIYMDNQDNAKDFTLRYLRPLFNIVPVVRDAMSPHDNAKSDTIDFSDGTIVYNNSATTHKDLQRISTRYVFGDELWQWPKGALQESMARTKAYEWTSKKLYASQPGLVGDDFANLYGTTDQREWQFRCLACDHLQPWLWDYVRFPDDAKTDSGWDHRKVEDGTTYECAKCAARLPDTNETRIRCNAAGEFVPTTVSQKRGWVGLHVNALASTSWGSLGVDMLKAKEASDTYGDEDQRRIFKQKYLALPWSDDGGSMVTAATASDYGLADAWEAEAMITPKATLADQKDAPQGSTPFRTMGVDCQRGHFWATVRSWSKTGHSRLKAFARLETWQAVEDFAKLHGVHRALVLVDAGDNAQVVYAETAKRSWKCAKGSGQDDFTVKGTNGQTTKRFYSDIQSYVVPGQTNRARLIVWSNLAGKDLLSGLRVRKVHTYARDTVADYVEQMNAEVRVRDSRTGKPQWILPAGKKDNHALDCELLAMLAAVRWGIVGREGAADPVPLDA</sequence>
<dbReference type="Pfam" id="PF05876">
    <property type="entry name" value="GpA_ATPase"/>
    <property type="match status" value="1"/>
</dbReference>
<gene>
    <name evidence="5" type="ORF">UFOVP1232_8</name>
    <name evidence="6" type="ORF">UFOVP1572_5</name>
    <name evidence="3" type="ORF">UFOVP644_42</name>
    <name evidence="4" type="ORF">UFOVP958_36</name>
</gene>
<organism evidence="5">
    <name type="scientific">uncultured Caudovirales phage</name>
    <dbReference type="NCBI Taxonomy" id="2100421"/>
    <lineage>
        <taxon>Viruses</taxon>
        <taxon>Duplodnaviria</taxon>
        <taxon>Heunggongvirae</taxon>
        <taxon>Uroviricota</taxon>
        <taxon>Caudoviricetes</taxon>
        <taxon>Peduoviridae</taxon>
        <taxon>Maltschvirus</taxon>
        <taxon>Maltschvirus maltsch</taxon>
    </lineage>
</organism>
<dbReference type="InterPro" id="IPR046453">
    <property type="entry name" value="GpA_ATPase"/>
</dbReference>
<dbReference type="EMBL" id="LR796621">
    <property type="protein sequence ID" value="CAB4154889.1"/>
    <property type="molecule type" value="Genomic_DNA"/>
</dbReference>
<evidence type="ECO:0000259" key="2">
    <source>
        <dbReference type="Pfam" id="PF20454"/>
    </source>
</evidence>
<dbReference type="InterPro" id="IPR046454">
    <property type="entry name" value="GpA_endonuclease"/>
</dbReference>
<protein>
    <submittedName>
        <fullName evidence="5">COG5525 Phage terminase, large subunit GpA</fullName>
    </submittedName>
</protein>
<accession>A0A6J5R5X8</accession>
<evidence type="ECO:0000313" key="6">
    <source>
        <dbReference type="EMBL" id="CAB5230425.1"/>
    </source>
</evidence>
<evidence type="ECO:0000313" key="3">
    <source>
        <dbReference type="EMBL" id="CAB4154889.1"/>
    </source>
</evidence>
<dbReference type="EMBL" id="LR796908">
    <property type="protein sequence ID" value="CAB4174247.1"/>
    <property type="molecule type" value="Genomic_DNA"/>
</dbReference>
<proteinExistence type="predicted"/>
<evidence type="ECO:0000313" key="5">
    <source>
        <dbReference type="EMBL" id="CAB4192203.1"/>
    </source>
</evidence>
<dbReference type="GO" id="GO:0004519">
    <property type="term" value="F:endonuclease activity"/>
    <property type="evidence" value="ECO:0007669"/>
    <property type="project" value="InterPro"/>
</dbReference>
<dbReference type="EMBL" id="LR797189">
    <property type="protein sequence ID" value="CAB4192203.1"/>
    <property type="molecule type" value="Genomic_DNA"/>
</dbReference>
<dbReference type="EMBL" id="LR798421">
    <property type="protein sequence ID" value="CAB5230425.1"/>
    <property type="molecule type" value="Genomic_DNA"/>
</dbReference>
<dbReference type="GO" id="GO:0016887">
    <property type="term" value="F:ATP hydrolysis activity"/>
    <property type="evidence" value="ECO:0007669"/>
    <property type="project" value="InterPro"/>
</dbReference>
<reference evidence="5" key="1">
    <citation type="submission" date="2020-05" db="EMBL/GenBank/DDBJ databases">
        <authorList>
            <person name="Chiriac C."/>
            <person name="Salcher M."/>
            <person name="Ghai R."/>
            <person name="Kavagutti S V."/>
        </authorList>
    </citation>
    <scope>NUCLEOTIDE SEQUENCE</scope>
</reference>
<evidence type="ECO:0000259" key="1">
    <source>
        <dbReference type="Pfam" id="PF05876"/>
    </source>
</evidence>
<dbReference type="Pfam" id="PF20454">
    <property type="entry name" value="GpA_nuclease"/>
    <property type="match status" value="1"/>
</dbReference>
<feature type="domain" description="Phage terminase large subunit GpA ATPase" evidence="1">
    <location>
        <begin position="37"/>
        <end position="273"/>
    </location>
</feature>